<dbReference type="EMBL" id="CP073581">
    <property type="protein sequence ID" value="QUJ76920.1"/>
    <property type="molecule type" value="Genomic_DNA"/>
</dbReference>
<feature type="transmembrane region" description="Helical" evidence="6">
    <location>
        <begin position="15"/>
        <end position="33"/>
    </location>
</feature>
<dbReference type="Pfam" id="PF03006">
    <property type="entry name" value="HlyIII"/>
    <property type="match status" value="1"/>
</dbReference>
<proteinExistence type="predicted"/>
<protein>
    <submittedName>
        <fullName evidence="7">Hemolysin III family protein</fullName>
    </submittedName>
</protein>
<evidence type="ECO:0000313" key="8">
    <source>
        <dbReference type="Proteomes" id="UP000683291"/>
    </source>
</evidence>
<feature type="binding site" evidence="5">
    <location>
        <position position="63"/>
    </location>
    <ligand>
        <name>Zn(2+)</name>
        <dbReference type="ChEBI" id="CHEBI:29105"/>
    </ligand>
</feature>
<sequence length="206" mass="21901">MAYPHSRPETIADGVIHAAGLLFALPATGVLIWQASGSAADVSAVLIYGMCMLAAFGASALYHMSPVDRTRPLFHRIDHATIYFKIAGTYTPLVAVIGSGFAYGILGVVWTLAIIGAVAKLRGWGTDARGSLALYLAMGWLSVLLIGPMWRNLPGEALGLVVIGGLTYSAGTLIYKRKSMRFQNAIWHGFVLVASICFFAAIALSL</sequence>
<evidence type="ECO:0000256" key="2">
    <source>
        <dbReference type="ARBA" id="ARBA00022692"/>
    </source>
</evidence>
<comment type="subcellular location">
    <subcellularLocation>
        <location evidence="1">Membrane</location>
        <topology evidence="1">Multi-pass membrane protein</topology>
    </subcellularLocation>
</comment>
<dbReference type="AlphaFoldDB" id="A0A975JF92"/>
<keyword evidence="8" id="KW-1185">Reference proteome</keyword>
<dbReference type="GO" id="GO:0016020">
    <property type="term" value="C:membrane"/>
    <property type="evidence" value="ECO:0007669"/>
    <property type="project" value="UniProtKB-SubCell"/>
</dbReference>
<name>A0A975JF92_9RHOB</name>
<dbReference type="Proteomes" id="UP000683291">
    <property type="component" value="Chromosome 1"/>
</dbReference>
<keyword evidence="2 6" id="KW-0812">Transmembrane</keyword>
<feature type="transmembrane region" description="Helical" evidence="6">
    <location>
        <begin position="187"/>
        <end position="205"/>
    </location>
</feature>
<dbReference type="RefSeq" id="WP_212705117.1">
    <property type="nucleotide sequence ID" value="NZ_CP073581.1"/>
</dbReference>
<accession>A0A975JF92</accession>
<keyword evidence="4 6" id="KW-0472">Membrane</keyword>
<evidence type="ECO:0000256" key="3">
    <source>
        <dbReference type="ARBA" id="ARBA00022989"/>
    </source>
</evidence>
<feature type="transmembrane region" description="Helical" evidence="6">
    <location>
        <begin position="131"/>
        <end position="151"/>
    </location>
</feature>
<keyword evidence="5" id="KW-0862">Zinc</keyword>
<feature type="binding site" evidence="5">
    <location>
        <position position="188"/>
    </location>
    <ligand>
        <name>Zn(2+)</name>
        <dbReference type="ChEBI" id="CHEBI:29105"/>
    </ligand>
</feature>
<feature type="transmembrane region" description="Helical" evidence="6">
    <location>
        <begin position="93"/>
        <end position="119"/>
    </location>
</feature>
<feature type="transmembrane region" description="Helical" evidence="6">
    <location>
        <begin position="157"/>
        <end position="175"/>
    </location>
</feature>
<reference evidence="7" key="1">
    <citation type="submission" date="2021-04" db="EMBL/GenBank/DDBJ databases">
        <title>Complete genome sequence for Sulfitobacter sp. strain JK7-1.</title>
        <authorList>
            <person name="Park S.-J."/>
        </authorList>
    </citation>
    <scope>NUCLEOTIDE SEQUENCE</scope>
    <source>
        <strain evidence="7">JK7-1</strain>
    </source>
</reference>
<gene>
    <name evidence="7" type="ORF">KDD17_02340</name>
</gene>
<keyword evidence="3 6" id="KW-1133">Transmembrane helix</keyword>
<evidence type="ECO:0000256" key="1">
    <source>
        <dbReference type="ARBA" id="ARBA00004141"/>
    </source>
</evidence>
<evidence type="ECO:0000256" key="6">
    <source>
        <dbReference type="SAM" id="Phobius"/>
    </source>
</evidence>
<organism evidence="7 8">
    <name type="scientific">Sulfitobacter albidus</name>
    <dbReference type="NCBI Taxonomy" id="2829501"/>
    <lineage>
        <taxon>Bacteria</taxon>
        <taxon>Pseudomonadati</taxon>
        <taxon>Pseudomonadota</taxon>
        <taxon>Alphaproteobacteria</taxon>
        <taxon>Rhodobacterales</taxon>
        <taxon>Roseobacteraceae</taxon>
        <taxon>Sulfitobacter</taxon>
    </lineage>
</organism>
<keyword evidence="5" id="KW-0479">Metal-binding</keyword>
<evidence type="ECO:0000256" key="4">
    <source>
        <dbReference type="ARBA" id="ARBA00023136"/>
    </source>
</evidence>
<evidence type="ECO:0000256" key="5">
    <source>
        <dbReference type="PIRSR" id="PIRSR604254-1"/>
    </source>
</evidence>
<dbReference type="InterPro" id="IPR004254">
    <property type="entry name" value="AdipoR/HlyIII-related"/>
</dbReference>
<dbReference type="PANTHER" id="PTHR20855:SF3">
    <property type="entry name" value="LD03007P"/>
    <property type="match status" value="1"/>
</dbReference>
<dbReference type="GO" id="GO:0046872">
    <property type="term" value="F:metal ion binding"/>
    <property type="evidence" value="ECO:0007669"/>
    <property type="project" value="UniProtKB-KW"/>
</dbReference>
<dbReference type="PANTHER" id="PTHR20855">
    <property type="entry name" value="ADIPOR/PROGESTIN RECEPTOR-RELATED"/>
    <property type="match status" value="1"/>
</dbReference>
<dbReference type="KEGG" id="sual:KDD17_02340"/>
<feature type="transmembrane region" description="Helical" evidence="6">
    <location>
        <begin position="45"/>
        <end position="64"/>
    </location>
</feature>
<evidence type="ECO:0000313" key="7">
    <source>
        <dbReference type="EMBL" id="QUJ76920.1"/>
    </source>
</evidence>